<protein>
    <recommendedName>
        <fullName evidence="4">Glycosyltransferase RgtA/B/C/D-like domain-containing protein</fullName>
    </recommendedName>
</protein>
<dbReference type="AlphaFoldDB" id="A0A252AYM4"/>
<organism evidence="2 3">
    <name type="scientific">Acetobacter indonesiensis</name>
    <dbReference type="NCBI Taxonomy" id="104101"/>
    <lineage>
        <taxon>Bacteria</taxon>
        <taxon>Pseudomonadati</taxon>
        <taxon>Pseudomonadota</taxon>
        <taxon>Alphaproteobacteria</taxon>
        <taxon>Acetobacterales</taxon>
        <taxon>Acetobacteraceae</taxon>
        <taxon>Acetobacter</taxon>
    </lineage>
</organism>
<evidence type="ECO:0008006" key="4">
    <source>
        <dbReference type="Google" id="ProtNLM"/>
    </source>
</evidence>
<evidence type="ECO:0000313" key="3">
    <source>
        <dbReference type="Proteomes" id="UP000194641"/>
    </source>
</evidence>
<feature type="transmembrane region" description="Helical" evidence="1">
    <location>
        <begin position="281"/>
        <end position="303"/>
    </location>
</feature>
<sequence length="394" mass="44800">MACLIYLALLLPILIYKNFDFSIFIVAGDKFADSHNLVAPIHIQSNSTGFDGQFYYRIALAPFDFQTTSYGLTIDDPPLRFHRILYPLLVWIFAFGQKSYVSFMMFFVNLCGIVSIFSSCSRLVKYFNINKIVLLYVLLWPGFLISLTHDTTEIISSALILLSLEAYVKNRTILLFVFSMLAAFTRETGVIFIFGLFVFSIYNFIRDNNKIFFFKKVSALVACMLPFLVFQIFLKMKFGHSPASADAVANLGWPLRGVLETIGATLDGSRMYVHQPVFQNIMRFFVVYSILLLVLWSSFVICRAYAVKKNYQSKLLIATFLPFVFILFCLTGKTGPWVDPISYFRAFTECFILGSFICTIEKPQRPSNVVLSLCAELSCFTIIGGMLFVALALK</sequence>
<dbReference type="Proteomes" id="UP000194641">
    <property type="component" value="Unassembled WGS sequence"/>
</dbReference>
<feature type="transmembrane region" description="Helical" evidence="1">
    <location>
        <begin position="188"/>
        <end position="205"/>
    </location>
</feature>
<feature type="transmembrane region" description="Helical" evidence="1">
    <location>
        <begin position="88"/>
        <end position="117"/>
    </location>
</feature>
<dbReference type="EMBL" id="JOPA01000002">
    <property type="protein sequence ID" value="OUI96895.1"/>
    <property type="molecule type" value="Genomic_DNA"/>
</dbReference>
<feature type="transmembrane region" description="Helical" evidence="1">
    <location>
        <begin position="370"/>
        <end position="393"/>
    </location>
</feature>
<comment type="caution">
    <text evidence="2">The sequence shown here is derived from an EMBL/GenBank/DDBJ whole genome shotgun (WGS) entry which is preliminary data.</text>
</comment>
<reference evidence="3" key="1">
    <citation type="submission" date="2014-06" db="EMBL/GenBank/DDBJ databases">
        <authorList>
            <person name="Winans N.J."/>
            <person name="Newell P.D."/>
            <person name="Douglas A.E."/>
        </authorList>
    </citation>
    <scope>NUCLEOTIDE SEQUENCE [LARGE SCALE GENOMIC DNA]</scope>
</reference>
<keyword evidence="1" id="KW-0812">Transmembrane</keyword>
<accession>A0A252AYM4</accession>
<proteinExistence type="predicted"/>
<keyword evidence="1" id="KW-1133">Transmembrane helix</keyword>
<gene>
    <name evidence="2" type="ORF">HK17_06570</name>
</gene>
<name>A0A252AYM4_9PROT</name>
<evidence type="ECO:0000313" key="2">
    <source>
        <dbReference type="EMBL" id="OUI96895.1"/>
    </source>
</evidence>
<feature type="transmembrane region" description="Helical" evidence="1">
    <location>
        <begin position="129"/>
        <end position="147"/>
    </location>
</feature>
<feature type="transmembrane region" description="Helical" evidence="1">
    <location>
        <begin position="6"/>
        <end position="27"/>
    </location>
</feature>
<feature type="transmembrane region" description="Helical" evidence="1">
    <location>
        <begin position="315"/>
        <end position="335"/>
    </location>
</feature>
<feature type="transmembrane region" description="Helical" evidence="1">
    <location>
        <begin position="217"/>
        <end position="234"/>
    </location>
</feature>
<keyword evidence="1" id="KW-0472">Membrane</keyword>
<evidence type="ECO:0000256" key="1">
    <source>
        <dbReference type="SAM" id="Phobius"/>
    </source>
</evidence>